<evidence type="ECO:0000256" key="8">
    <source>
        <dbReference type="SAM" id="Phobius"/>
    </source>
</evidence>
<evidence type="ECO:0000256" key="7">
    <source>
        <dbReference type="ARBA" id="ARBA00023136"/>
    </source>
</evidence>
<sequence>MSSLALSVSPMRSRILTQRTLIGFLVLLILSSIRLWPELRIIFSLDESETDKHIAQLLFFNSRLPRVLAAIVSGAALGLSGTLFQAITRNPLAAPDLLGVTGGAQLGIFAAIILPALGGVASVPLLFACGMLGALLAIFAAGGWQTSALRLTLAGMACSLLFSAISLMLMTIFEEDITGVALWSNGLLYQPDAHGLLTVMMWFCLPLLLLPWILKPLEISTLGDDTARALGVALRPLRLITLWIATLFAAGATAIAGPMGFIGLIAPNLLRTQGVQRLSRLLPLAAVWGAVILLAADSLVMRLQLDATLSTGVMIAMVGTPVLLFLIHRHRALTGMISTSHSWFRFQLSFKRCVWVCSVLLLLLIAFAAIYGETWLAPNKWLEHHLVLELRLARVLTALLAGAILAASGVLLQSVVRNPLAGPEVLGIIQGSGLAILLMMVTTTMLSRGMLLLVSLFGGTITLGLILLFNRRHHLAPLPVALTGIALGALYAALSQWLVVENSVEQARFLVWLVGGTYGRSLIDVLCLLPWFLFALPVLYLLARPLDMLVLGEQHAATLGIPVIRVRMLTLALATVLASVVVSVVGPVSFVGLMTPHLAQMLGFQRHRQRLPIAMLLGALVLGVADVAGRSVLAPIEIPAGAMTALIGAPYLLAMLILGQRKRRYV</sequence>
<comment type="subcellular location">
    <subcellularLocation>
        <location evidence="1">Cell membrane</location>
        <topology evidence="1">Multi-pass membrane protein</topology>
    </subcellularLocation>
</comment>
<keyword evidence="3" id="KW-0813">Transport</keyword>
<evidence type="ECO:0000256" key="3">
    <source>
        <dbReference type="ARBA" id="ARBA00022448"/>
    </source>
</evidence>
<feature type="transmembrane region" description="Helical" evidence="8">
    <location>
        <begin position="307"/>
        <end position="327"/>
    </location>
</feature>
<comment type="similarity">
    <text evidence="2">Belongs to the binding-protein-dependent transport system permease family. FecCD subfamily.</text>
</comment>
<evidence type="ECO:0000256" key="2">
    <source>
        <dbReference type="ARBA" id="ARBA00007935"/>
    </source>
</evidence>
<keyword evidence="4" id="KW-1003">Cell membrane</keyword>
<organism evidence="10 12">
    <name type="scientific">Legionella cincinnatiensis</name>
    <dbReference type="NCBI Taxonomy" id="28085"/>
    <lineage>
        <taxon>Bacteria</taxon>
        <taxon>Pseudomonadati</taxon>
        <taxon>Pseudomonadota</taxon>
        <taxon>Gammaproteobacteria</taxon>
        <taxon>Legionellales</taxon>
        <taxon>Legionellaceae</taxon>
        <taxon>Legionella</taxon>
    </lineage>
</organism>
<reference evidence="9 11" key="1">
    <citation type="submission" date="2015-11" db="EMBL/GenBank/DDBJ databases">
        <title>Genomic analysis of 38 Legionella species identifies large and diverse effector repertoires.</title>
        <authorList>
            <person name="Burstein D."/>
            <person name="Amaro F."/>
            <person name="Zusman T."/>
            <person name="Lifshitz Z."/>
            <person name="Cohen O."/>
            <person name="Gilbert J.A."/>
            <person name="Pupko T."/>
            <person name="Shuman H.A."/>
            <person name="Segal G."/>
        </authorList>
    </citation>
    <scope>NUCLEOTIDE SEQUENCE [LARGE SCALE GENOMIC DNA]</scope>
    <source>
        <strain evidence="9 11">CDC#72-OH-14</strain>
    </source>
</reference>
<feature type="transmembrane region" description="Helical" evidence="8">
    <location>
        <begin position="97"/>
        <end position="117"/>
    </location>
</feature>
<evidence type="ECO:0000313" key="12">
    <source>
        <dbReference type="Proteomes" id="UP000255316"/>
    </source>
</evidence>
<dbReference type="Pfam" id="PF01032">
    <property type="entry name" value="FecCD"/>
    <property type="match status" value="2"/>
</dbReference>
<accession>A0A378IM44</accession>
<name>A0A378IM44_9GAMM</name>
<dbReference type="CDD" id="cd06550">
    <property type="entry name" value="TM_ABC_iron-siderophores_like"/>
    <property type="match status" value="2"/>
</dbReference>
<feature type="transmembrane region" description="Helical" evidence="8">
    <location>
        <begin position="392"/>
        <end position="412"/>
    </location>
</feature>
<evidence type="ECO:0000256" key="4">
    <source>
        <dbReference type="ARBA" id="ARBA00022475"/>
    </source>
</evidence>
<feature type="transmembrane region" description="Helical" evidence="8">
    <location>
        <begin position="353"/>
        <end position="372"/>
    </location>
</feature>
<protein>
    <submittedName>
        <fullName evidence="10">FecCD transport family protein</fullName>
    </submittedName>
</protein>
<evidence type="ECO:0000313" key="11">
    <source>
        <dbReference type="Proteomes" id="UP000054854"/>
    </source>
</evidence>
<dbReference type="STRING" id="28085.Lcin_1820"/>
<keyword evidence="7 8" id="KW-0472">Membrane</keyword>
<feature type="transmembrane region" description="Helical" evidence="8">
    <location>
        <begin position="282"/>
        <end position="301"/>
    </location>
</feature>
<dbReference type="GO" id="GO:0022857">
    <property type="term" value="F:transmembrane transporter activity"/>
    <property type="evidence" value="ECO:0007669"/>
    <property type="project" value="InterPro"/>
</dbReference>
<dbReference type="InterPro" id="IPR000522">
    <property type="entry name" value="ABC_transptr_permease_BtuC"/>
</dbReference>
<feature type="transmembrane region" description="Helical" evidence="8">
    <location>
        <begin position="518"/>
        <end position="543"/>
    </location>
</feature>
<feature type="transmembrane region" description="Helical" evidence="8">
    <location>
        <begin position="638"/>
        <end position="658"/>
    </location>
</feature>
<dbReference type="Gene3D" id="1.10.3470.10">
    <property type="entry name" value="ABC transporter involved in vitamin B12 uptake, BtuC"/>
    <property type="match status" value="2"/>
</dbReference>
<feature type="transmembrane region" description="Helical" evidence="8">
    <location>
        <begin position="21"/>
        <end position="37"/>
    </location>
</feature>
<dbReference type="GO" id="GO:0005886">
    <property type="term" value="C:plasma membrane"/>
    <property type="evidence" value="ECO:0007669"/>
    <property type="project" value="UniProtKB-SubCell"/>
</dbReference>
<evidence type="ECO:0000256" key="1">
    <source>
        <dbReference type="ARBA" id="ARBA00004651"/>
    </source>
</evidence>
<feature type="transmembrane region" description="Helical" evidence="8">
    <location>
        <begin position="449"/>
        <end position="469"/>
    </location>
</feature>
<reference evidence="10 12" key="2">
    <citation type="submission" date="2018-06" db="EMBL/GenBank/DDBJ databases">
        <authorList>
            <consortium name="Pathogen Informatics"/>
            <person name="Doyle S."/>
        </authorList>
    </citation>
    <scope>NUCLEOTIDE SEQUENCE [LARGE SCALE GENOMIC DNA]</scope>
    <source>
        <strain evidence="10 12">NCTC12438</strain>
    </source>
</reference>
<feature type="transmembrane region" description="Helical" evidence="8">
    <location>
        <begin position="251"/>
        <end position="270"/>
    </location>
</feature>
<dbReference type="RefSeq" id="WP_058464992.1">
    <property type="nucleotide sequence ID" value="NZ_CAAAHQ010000030.1"/>
</dbReference>
<evidence type="ECO:0000313" key="9">
    <source>
        <dbReference type="EMBL" id="KTC85320.1"/>
    </source>
</evidence>
<feature type="transmembrane region" description="Helical" evidence="8">
    <location>
        <begin position="476"/>
        <end position="498"/>
    </location>
</feature>
<dbReference type="InterPro" id="IPR037294">
    <property type="entry name" value="ABC_BtuC-like"/>
</dbReference>
<feature type="transmembrane region" description="Helical" evidence="8">
    <location>
        <begin position="193"/>
        <end position="214"/>
    </location>
</feature>
<dbReference type="AlphaFoldDB" id="A0A378IM44"/>
<feature type="transmembrane region" description="Helical" evidence="8">
    <location>
        <begin position="67"/>
        <end position="85"/>
    </location>
</feature>
<dbReference type="EMBL" id="LNXX01000029">
    <property type="protein sequence ID" value="KTC85320.1"/>
    <property type="molecule type" value="Genomic_DNA"/>
</dbReference>
<keyword evidence="6 8" id="KW-1133">Transmembrane helix</keyword>
<evidence type="ECO:0000256" key="5">
    <source>
        <dbReference type="ARBA" id="ARBA00022692"/>
    </source>
</evidence>
<dbReference type="EMBL" id="UGNX01000001">
    <property type="protein sequence ID" value="STX36318.1"/>
    <property type="molecule type" value="Genomic_DNA"/>
</dbReference>
<dbReference type="Proteomes" id="UP000255316">
    <property type="component" value="Unassembled WGS sequence"/>
</dbReference>
<dbReference type="PANTHER" id="PTHR30472">
    <property type="entry name" value="FERRIC ENTEROBACTIN TRANSPORT SYSTEM PERMEASE PROTEIN"/>
    <property type="match status" value="1"/>
</dbReference>
<dbReference type="GO" id="GO:0033214">
    <property type="term" value="P:siderophore-iron import into cell"/>
    <property type="evidence" value="ECO:0007669"/>
    <property type="project" value="TreeGrafter"/>
</dbReference>
<feature type="transmembrane region" description="Helical" evidence="8">
    <location>
        <begin position="580"/>
        <end position="599"/>
    </location>
</feature>
<feature type="transmembrane region" description="Helical" evidence="8">
    <location>
        <begin position="123"/>
        <end position="144"/>
    </location>
</feature>
<proteinExistence type="inferred from homology"/>
<evidence type="ECO:0000313" key="10">
    <source>
        <dbReference type="EMBL" id="STX36318.1"/>
    </source>
</evidence>
<dbReference type="Proteomes" id="UP000054854">
    <property type="component" value="Unassembled WGS sequence"/>
</dbReference>
<feature type="transmembrane region" description="Helical" evidence="8">
    <location>
        <begin position="151"/>
        <end position="173"/>
    </location>
</feature>
<dbReference type="OrthoDB" id="9055647at2"/>
<keyword evidence="11" id="KW-1185">Reference proteome</keyword>
<dbReference type="SUPFAM" id="SSF81345">
    <property type="entry name" value="ABC transporter involved in vitamin B12 uptake, BtuC"/>
    <property type="match status" value="2"/>
</dbReference>
<keyword evidence="5 8" id="KW-0812">Transmembrane</keyword>
<dbReference type="PANTHER" id="PTHR30472:SF37">
    <property type="entry name" value="FE(3+) DICITRATE TRANSPORT SYSTEM PERMEASE PROTEIN FECD-RELATED"/>
    <property type="match status" value="1"/>
</dbReference>
<feature type="transmembrane region" description="Helical" evidence="8">
    <location>
        <begin position="611"/>
        <end position="632"/>
    </location>
</feature>
<gene>
    <name evidence="10" type="primary">fhuB</name>
    <name evidence="9" type="ORF">Lcin_1820</name>
    <name evidence="10" type="ORF">NCTC12438_02950</name>
</gene>
<evidence type="ECO:0000256" key="6">
    <source>
        <dbReference type="ARBA" id="ARBA00022989"/>
    </source>
</evidence>